<dbReference type="PROSITE" id="PS50885">
    <property type="entry name" value="HAMP"/>
    <property type="match status" value="1"/>
</dbReference>
<evidence type="ECO:0000256" key="2">
    <source>
        <dbReference type="ARBA" id="ARBA00022475"/>
    </source>
</evidence>
<keyword evidence="2" id="KW-1003">Cell membrane</keyword>
<dbReference type="Proteomes" id="UP000679247">
    <property type="component" value="Chromosome"/>
</dbReference>
<evidence type="ECO:0000256" key="7">
    <source>
        <dbReference type="SAM" id="Phobius"/>
    </source>
</evidence>
<evidence type="ECO:0000256" key="5">
    <source>
        <dbReference type="ARBA" id="ARBA00029447"/>
    </source>
</evidence>
<keyword evidence="7" id="KW-1133">Transmembrane helix</keyword>
<dbReference type="Gene3D" id="1.10.287.950">
    <property type="entry name" value="Methyl-accepting chemotaxis protein"/>
    <property type="match status" value="1"/>
</dbReference>
<dbReference type="SMART" id="SM00283">
    <property type="entry name" value="MA"/>
    <property type="match status" value="1"/>
</dbReference>
<dbReference type="CDD" id="cd06225">
    <property type="entry name" value="HAMP"/>
    <property type="match status" value="1"/>
</dbReference>
<dbReference type="CDD" id="cd11386">
    <property type="entry name" value="MCP_signal"/>
    <property type="match status" value="1"/>
</dbReference>
<dbReference type="InterPro" id="IPR004089">
    <property type="entry name" value="MCPsignal_dom"/>
</dbReference>
<proteinExistence type="inferred from homology"/>
<dbReference type="EMBL" id="CP071709">
    <property type="protein sequence ID" value="QVY61495.1"/>
    <property type="molecule type" value="Genomic_DNA"/>
</dbReference>
<dbReference type="InterPro" id="IPR024478">
    <property type="entry name" value="HlyB_4HB_MCP"/>
</dbReference>
<evidence type="ECO:0000259" key="8">
    <source>
        <dbReference type="PROSITE" id="PS50111"/>
    </source>
</evidence>
<evidence type="ECO:0000259" key="9">
    <source>
        <dbReference type="PROSITE" id="PS50885"/>
    </source>
</evidence>
<dbReference type="PROSITE" id="PS50111">
    <property type="entry name" value="CHEMOTAXIS_TRANSDUC_2"/>
    <property type="match status" value="1"/>
</dbReference>
<sequence>MKLSIKNKLIAGFLLISLIFGISSYFSYQNMKSSNEAYDYIVDTAAEVRSIVQSIQTDTALQSGYYRAFMLYGGEQKYRDLMNEANDRVEDSIIKVKELSTLQETVDRIDSIGKANKEFRTVSNRVMDESTNDSEQAIEDGLTFIVPISTQLTDETLSMYNWLTDDILKVRFQDTQDQSKQARITLVILSAVATLSAIAAGFAIATFISRPIVKLGHVVKQVASGNLDVEKVTVKSKDEVYDLNQSFEQMTYSLREMIGSILSNSDQVAASAEQLNASAEQSSQASATVASAIQEISGGAEETTIRLEKNTNSLKEVLQGVVMISESSANVLELAKRTGTEAKEGSRYVENNMQQMQFIHQSILQSNDVIASLSQRSKEIGTILDVISTIADQTNLLALNAAIEAARAGENGKGFAVVADEVRKLAEQSQESAKSISKLIGLIQHDTDESVKIMGEAVVNAEEGVKVSQQTSSKFAQILQSTQRITPEIEQVSATVQEISASIDEITHSAIEISKLAQTNSASSEEVAASTEEQLASMEEIDSSAQSLASMAEELQQVVAQFKL</sequence>
<dbReference type="Pfam" id="PF12729">
    <property type="entry name" value="4HB_MCP_1"/>
    <property type="match status" value="1"/>
</dbReference>
<feature type="domain" description="HAMP" evidence="9">
    <location>
        <begin position="206"/>
        <end position="259"/>
    </location>
</feature>
<feature type="domain" description="Methyl-accepting transducer" evidence="8">
    <location>
        <begin position="278"/>
        <end position="514"/>
    </location>
</feature>
<organism evidence="10 11">
    <name type="scientific">Cytobacillus gottheilii</name>
    <dbReference type="NCBI Taxonomy" id="859144"/>
    <lineage>
        <taxon>Bacteria</taxon>
        <taxon>Bacillati</taxon>
        <taxon>Bacillota</taxon>
        <taxon>Bacilli</taxon>
        <taxon>Bacillales</taxon>
        <taxon>Bacillaceae</taxon>
        <taxon>Cytobacillus</taxon>
    </lineage>
</organism>
<evidence type="ECO:0000256" key="6">
    <source>
        <dbReference type="PROSITE-ProRule" id="PRU00284"/>
    </source>
</evidence>
<keyword evidence="11" id="KW-1185">Reference proteome</keyword>
<evidence type="ECO:0000313" key="11">
    <source>
        <dbReference type="Proteomes" id="UP000679247"/>
    </source>
</evidence>
<dbReference type="InterPro" id="IPR003660">
    <property type="entry name" value="HAMP_dom"/>
</dbReference>
<dbReference type="PANTHER" id="PTHR32089:SF112">
    <property type="entry name" value="LYSOZYME-LIKE PROTEIN-RELATED"/>
    <property type="match status" value="1"/>
</dbReference>
<evidence type="ECO:0000313" key="10">
    <source>
        <dbReference type="EMBL" id="QVY61495.1"/>
    </source>
</evidence>
<keyword evidence="3 7" id="KW-0472">Membrane</keyword>
<dbReference type="RefSeq" id="WP_214476652.1">
    <property type="nucleotide sequence ID" value="NZ_CANKUS010000008.1"/>
</dbReference>
<gene>
    <name evidence="10" type="ORF">J1899_21605</name>
</gene>
<evidence type="ECO:0000256" key="3">
    <source>
        <dbReference type="ARBA" id="ARBA00023136"/>
    </source>
</evidence>
<dbReference type="SMART" id="SM00304">
    <property type="entry name" value="HAMP"/>
    <property type="match status" value="1"/>
</dbReference>
<keyword evidence="4 6" id="KW-0807">Transducer</keyword>
<name>A0ABX8FBM8_9BACI</name>
<comment type="subcellular location">
    <subcellularLocation>
        <location evidence="1">Cell membrane</location>
    </subcellularLocation>
</comment>
<comment type="similarity">
    <text evidence="5">Belongs to the methyl-accepting chemotaxis (MCP) protein family.</text>
</comment>
<evidence type="ECO:0000256" key="4">
    <source>
        <dbReference type="ARBA" id="ARBA00023224"/>
    </source>
</evidence>
<dbReference type="Pfam" id="PF00672">
    <property type="entry name" value="HAMP"/>
    <property type="match status" value="1"/>
</dbReference>
<dbReference type="Pfam" id="PF00015">
    <property type="entry name" value="MCPsignal"/>
    <property type="match status" value="1"/>
</dbReference>
<reference evidence="10 11" key="1">
    <citation type="submission" date="2021-03" db="EMBL/GenBank/DDBJ databases">
        <title>The first data on the complete genome of the tetrodotoxin-producing bacterium.</title>
        <authorList>
            <person name="Melnikova D.I."/>
            <person name="Nijland R."/>
            <person name="Magarlamov T.Y."/>
        </authorList>
    </citation>
    <scope>NUCLEOTIDE SEQUENCE [LARGE SCALE GENOMIC DNA]</scope>
    <source>
        <strain evidence="10 11">1839</strain>
    </source>
</reference>
<dbReference type="PANTHER" id="PTHR32089">
    <property type="entry name" value="METHYL-ACCEPTING CHEMOTAXIS PROTEIN MCPB"/>
    <property type="match status" value="1"/>
</dbReference>
<dbReference type="SUPFAM" id="SSF58104">
    <property type="entry name" value="Methyl-accepting chemotaxis protein (MCP) signaling domain"/>
    <property type="match status" value="1"/>
</dbReference>
<evidence type="ECO:0000256" key="1">
    <source>
        <dbReference type="ARBA" id="ARBA00004236"/>
    </source>
</evidence>
<feature type="transmembrane region" description="Helical" evidence="7">
    <location>
        <begin position="184"/>
        <end position="208"/>
    </location>
</feature>
<accession>A0ABX8FBM8</accession>
<protein>
    <submittedName>
        <fullName evidence="10">Methyl-accepting chemotaxis protein</fullName>
    </submittedName>
</protein>
<dbReference type="Gene3D" id="6.10.340.10">
    <property type="match status" value="1"/>
</dbReference>
<keyword evidence="7" id="KW-0812">Transmembrane</keyword>